<dbReference type="PANTHER" id="PTHR11562">
    <property type="entry name" value="CATION EFFLUX PROTEIN/ ZINC TRANSPORTER"/>
    <property type="match status" value="1"/>
</dbReference>
<evidence type="ECO:0000313" key="8">
    <source>
        <dbReference type="EMBL" id="MVW76573.1"/>
    </source>
</evidence>
<dbReference type="EMBL" id="WKJZ01000002">
    <property type="protein sequence ID" value="MVW76573.1"/>
    <property type="molecule type" value="Genomic_DNA"/>
</dbReference>
<dbReference type="InterPro" id="IPR027469">
    <property type="entry name" value="Cation_efflux_TMD_sf"/>
</dbReference>
<keyword evidence="9" id="KW-1185">Reference proteome</keyword>
<evidence type="ECO:0000313" key="9">
    <source>
        <dbReference type="Proteomes" id="UP000429555"/>
    </source>
</evidence>
<gene>
    <name evidence="8" type="ORF">GJV18_14730</name>
</gene>
<dbReference type="GO" id="GO:0005385">
    <property type="term" value="F:zinc ion transmembrane transporter activity"/>
    <property type="evidence" value="ECO:0007669"/>
    <property type="project" value="TreeGrafter"/>
</dbReference>
<evidence type="ECO:0000256" key="6">
    <source>
        <dbReference type="SAM" id="Phobius"/>
    </source>
</evidence>
<keyword evidence="3" id="KW-0813">Transport</keyword>
<keyword evidence="3" id="KW-0406">Ion transport</keyword>
<comment type="caution">
    <text evidence="8">The sequence shown here is derived from an EMBL/GenBank/DDBJ whole genome shotgun (WGS) entry which is preliminary data.</text>
</comment>
<dbReference type="Gene3D" id="1.20.1510.10">
    <property type="entry name" value="Cation efflux protein transmembrane domain"/>
    <property type="match status" value="1"/>
</dbReference>
<dbReference type="InterPro" id="IPR050681">
    <property type="entry name" value="CDF/SLC30A"/>
</dbReference>
<keyword evidence="4 6" id="KW-1133">Transmembrane helix</keyword>
<evidence type="ECO:0000256" key="4">
    <source>
        <dbReference type="ARBA" id="ARBA00022989"/>
    </source>
</evidence>
<evidence type="ECO:0000256" key="2">
    <source>
        <dbReference type="ARBA" id="ARBA00022692"/>
    </source>
</evidence>
<feature type="transmembrane region" description="Helical" evidence="6">
    <location>
        <begin position="209"/>
        <end position="226"/>
    </location>
</feature>
<feature type="transmembrane region" description="Helical" evidence="6">
    <location>
        <begin position="232"/>
        <end position="250"/>
    </location>
</feature>
<reference evidence="8 9" key="1">
    <citation type="submission" date="2019-11" db="EMBL/GenBank/DDBJ databases">
        <title>Pseudomonas flavidum sp. nov., isolated from Baiyang Lake.</title>
        <authorList>
            <person name="Zhao Y."/>
        </authorList>
    </citation>
    <scope>NUCLEOTIDE SEQUENCE [LARGE SCALE GENOMIC DNA]</scope>
    <source>
        <strain evidence="9">R-22-3 w-18</strain>
    </source>
</reference>
<accession>A0A6I4L3S0</accession>
<dbReference type="SUPFAM" id="SSF161111">
    <property type="entry name" value="Cation efflux protein transmembrane domain-like"/>
    <property type="match status" value="1"/>
</dbReference>
<dbReference type="InterPro" id="IPR058533">
    <property type="entry name" value="Cation_efflux_TM"/>
</dbReference>
<protein>
    <recommendedName>
        <fullName evidence="7">Cation efflux protein transmembrane domain-containing protein</fullName>
    </recommendedName>
</protein>
<feature type="transmembrane region" description="Helical" evidence="6">
    <location>
        <begin position="168"/>
        <end position="188"/>
    </location>
</feature>
<feature type="domain" description="Cation efflux protein transmembrane" evidence="7">
    <location>
        <begin position="81"/>
        <end position="251"/>
    </location>
</feature>
<dbReference type="PANTHER" id="PTHR11562:SF17">
    <property type="entry name" value="RE54080P-RELATED"/>
    <property type="match status" value="1"/>
</dbReference>
<keyword evidence="5 6" id="KW-0472">Membrane</keyword>
<dbReference type="AlphaFoldDB" id="A0A6I4L3S0"/>
<name>A0A6I4L3S0_9PSED</name>
<proteinExistence type="predicted"/>
<dbReference type="Proteomes" id="UP000429555">
    <property type="component" value="Unassembled WGS sequence"/>
</dbReference>
<comment type="subcellular location">
    <subcellularLocation>
        <location evidence="1">Membrane</location>
        <topology evidence="1">Multi-pass membrane protein</topology>
    </subcellularLocation>
</comment>
<dbReference type="GO" id="GO:0005886">
    <property type="term" value="C:plasma membrane"/>
    <property type="evidence" value="ECO:0007669"/>
    <property type="project" value="TreeGrafter"/>
</dbReference>
<evidence type="ECO:0000259" key="7">
    <source>
        <dbReference type="Pfam" id="PF01545"/>
    </source>
</evidence>
<keyword evidence="3" id="KW-0864">Zinc transport</keyword>
<feature type="transmembrane region" description="Helical" evidence="6">
    <location>
        <begin position="105"/>
        <end position="127"/>
    </location>
</feature>
<dbReference type="Pfam" id="PF01545">
    <property type="entry name" value="Cation_efflux"/>
    <property type="match status" value="1"/>
</dbReference>
<keyword evidence="2 6" id="KW-0812">Transmembrane</keyword>
<evidence type="ECO:0000256" key="3">
    <source>
        <dbReference type="ARBA" id="ARBA00022906"/>
    </source>
</evidence>
<sequence>MDCVAEERLVRIALEPMSEVRGLLFDLSQRQLQVLHDQDIGPVAARLASLNLGAELLDTRPNQGIQAGTADTAAQRRVLHALLLINALMFALELTMGLLAQSAGLIADSLDMFADAAVYGVALLAVGQTASRQLGAARLAGLVQGLLALLLLAEVARRWLYGSEPQSWLMMGVGLLALLANLACLMLIHGQRHGGVHMRASWIFSANDVLANLGVIIAGSLVLWTGAAWPDLLIGSLVGLLVLLGAWRILRLQA</sequence>
<organism evidence="8 9">
    <name type="scientific">Pseudomonas xionganensis</name>
    <dbReference type="NCBI Taxonomy" id="2654845"/>
    <lineage>
        <taxon>Bacteria</taxon>
        <taxon>Pseudomonadati</taxon>
        <taxon>Pseudomonadota</taxon>
        <taxon>Gammaproteobacteria</taxon>
        <taxon>Pseudomonadales</taxon>
        <taxon>Pseudomonadaceae</taxon>
        <taxon>Pseudomonas</taxon>
    </lineage>
</organism>
<evidence type="ECO:0000256" key="1">
    <source>
        <dbReference type="ARBA" id="ARBA00004141"/>
    </source>
</evidence>
<evidence type="ECO:0000256" key="5">
    <source>
        <dbReference type="ARBA" id="ARBA00023136"/>
    </source>
</evidence>
<feature type="transmembrane region" description="Helical" evidence="6">
    <location>
        <begin position="78"/>
        <end position="99"/>
    </location>
</feature>
<keyword evidence="3" id="KW-0862">Zinc</keyword>
<feature type="transmembrane region" description="Helical" evidence="6">
    <location>
        <begin position="139"/>
        <end position="156"/>
    </location>
</feature>